<comment type="caution">
    <text evidence="1">The sequence shown here is derived from an EMBL/GenBank/DDBJ whole genome shotgun (WGS) entry which is preliminary data.</text>
</comment>
<protein>
    <submittedName>
        <fullName evidence="1">Uncharacterized protein</fullName>
    </submittedName>
</protein>
<reference evidence="1" key="1">
    <citation type="submission" date="2023-04" db="EMBL/GenBank/DDBJ databases">
        <title>Draft Genome sequencing of Naganishia species isolated from polar environments using Oxford Nanopore Technology.</title>
        <authorList>
            <person name="Leo P."/>
            <person name="Venkateswaran K."/>
        </authorList>
    </citation>
    <scope>NUCLEOTIDE SEQUENCE</scope>
    <source>
        <strain evidence="1">MNA-CCFEE 5423</strain>
    </source>
</reference>
<accession>A0ACC2UZS5</accession>
<gene>
    <name evidence="1" type="ORF">QFC21_006982</name>
</gene>
<keyword evidence="2" id="KW-1185">Reference proteome</keyword>
<evidence type="ECO:0000313" key="2">
    <source>
        <dbReference type="Proteomes" id="UP001227268"/>
    </source>
</evidence>
<organism evidence="1 2">
    <name type="scientific">Naganishia friedmannii</name>
    <dbReference type="NCBI Taxonomy" id="89922"/>
    <lineage>
        <taxon>Eukaryota</taxon>
        <taxon>Fungi</taxon>
        <taxon>Dikarya</taxon>
        <taxon>Basidiomycota</taxon>
        <taxon>Agaricomycotina</taxon>
        <taxon>Tremellomycetes</taxon>
        <taxon>Filobasidiales</taxon>
        <taxon>Filobasidiaceae</taxon>
        <taxon>Naganishia</taxon>
    </lineage>
</organism>
<evidence type="ECO:0000313" key="1">
    <source>
        <dbReference type="EMBL" id="KAJ9092116.1"/>
    </source>
</evidence>
<proteinExistence type="predicted"/>
<name>A0ACC2UZS5_9TREE</name>
<dbReference type="EMBL" id="JASBWT010000042">
    <property type="protein sequence ID" value="KAJ9092116.1"/>
    <property type="molecule type" value="Genomic_DNA"/>
</dbReference>
<sequence length="297" mass="32840">MPPSSLKPSGMSSTLSPGPSNSPNDTQALLNPGGRPVSTGSFRYSAASSDKHTSLGPQVTMPGVETTQATRSNEDNESQPEAPTKPSSAGSYLVLSSGTDINETPAPSRENTCSVMYLGDKNVVPNQRFEISIWNKGKPENAGQGKIKWNIAGVEVNLEVHEFLSRTDEYFKNKSLQVQYSWSWNYAFEKNSCKLLAASTTMRKKQKDETTQEAEEGEDEETTQWPVFMFFLDKELKSVKYWAEGGMVVKVTYTTEHNKTPQVAKKASKLEILGMKWKPKPPPSLTKLYNAVVRSLS</sequence>
<dbReference type="Proteomes" id="UP001227268">
    <property type="component" value="Unassembled WGS sequence"/>
</dbReference>